<protein>
    <recommendedName>
        <fullName evidence="1">DUF3444 domain-containing protein</fullName>
    </recommendedName>
</protein>
<reference evidence="3" key="1">
    <citation type="journal article" date="2013" name="Nat. Genet.">
        <title>The Capsella rubella genome and the genomic consequences of rapid mating system evolution.</title>
        <authorList>
            <person name="Slotte T."/>
            <person name="Hazzouri K.M."/>
            <person name="Agren J.A."/>
            <person name="Koenig D."/>
            <person name="Maumus F."/>
            <person name="Guo Y.L."/>
            <person name="Steige K."/>
            <person name="Platts A.E."/>
            <person name="Escobar J.S."/>
            <person name="Newman L.K."/>
            <person name="Wang W."/>
            <person name="Mandakova T."/>
            <person name="Vello E."/>
            <person name="Smith L.M."/>
            <person name="Henz S.R."/>
            <person name="Steffen J."/>
            <person name="Takuno S."/>
            <person name="Brandvain Y."/>
            <person name="Coop G."/>
            <person name="Andolfatto P."/>
            <person name="Hu T.T."/>
            <person name="Blanchette M."/>
            <person name="Clark R.M."/>
            <person name="Quesneville H."/>
            <person name="Nordborg M."/>
            <person name="Gaut B.S."/>
            <person name="Lysak M.A."/>
            <person name="Jenkins J."/>
            <person name="Grimwood J."/>
            <person name="Chapman J."/>
            <person name="Prochnik S."/>
            <person name="Shu S."/>
            <person name="Rokhsar D."/>
            <person name="Schmutz J."/>
            <person name="Weigel D."/>
            <person name="Wright S.I."/>
        </authorList>
    </citation>
    <scope>NUCLEOTIDE SEQUENCE [LARGE SCALE GENOMIC DNA]</scope>
    <source>
        <strain evidence="3">cv. Monte Gargano</strain>
    </source>
</reference>
<accession>R0H960</accession>
<dbReference type="AlphaFoldDB" id="R0H960"/>
<dbReference type="Proteomes" id="UP000029121">
    <property type="component" value="Unassembled WGS sequence"/>
</dbReference>
<feature type="domain" description="DUF3444" evidence="1">
    <location>
        <begin position="430"/>
        <end position="643"/>
    </location>
</feature>
<organism evidence="2 3">
    <name type="scientific">Capsella rubella</name>
    <dbReference type="NCBI Taxonomy" id="81985"/>
    <lineage>
        <taxon>Eukaryota</taxon>
        <taxon>Viridiplantae</taxon>
        <taxon>Streptophyta</taxon>
        <taxon>Embryophyta</taxon>
        <taxon>Tracheophyta</taxon>
        <taxon>Spermatophyta</taxon>
        <taxon>Magnoliopsida</taxon>
        <taxon>eudicotyledons</taxon>
        <taxon>Gunneridae</taxon>
        <taxon>Pentapetalae</taxon>
        <taxon>rosids</taxon>
        <taxon>malvids</taxon>
        <taxon>Brassicales</taxon>
        <taxon>Brassicaceae</taxon>
        <taxon>Camelineae</taxon>
        <taxon>Capsella</taxon>
    </lineage>
</organism>
<dbReference type="PANTHER" id="PTHR45089">
    <property type="entry name" value="DNAJ HEAT SHOCK AMINO-TERMINAL DOMAIN PROTEIN-RELATED"/>
    <property type="match status" value="1"/>
</dbReference>
<dbReference type="Pfam" id="PF11926">
    <property type="entry name" value="DUF3444"/>
    <property type="match status" value="2"/>
</dbReference>
<name>R0H960_9BRAS</name>
<dbReference type="InterPro" id="IPR024593">
    <property type="entry name" value="DUF3444"/>
</dbReference>
<proteinExistence type="predicted"/>
<evidence type="ECO:0000313" key="2">
    <source>
        <dbReference type="EMBL" id="EOA20118.1"/>
    </source>
</evidence>
<dbReference type="EMBL" id="KB870810">
    <property type="protein sequence ID" value="EOA20118.1"/>
    <property type="molecule type" value="Genomic_DNA"/>
</dbReference>
<keyword evidence="3" id="KW-1185">Reference proteome</keyword>
<feature type="domain" description="DUF3444" evidence="1">
    <location>
        <begin position="174"/>
        <end position="393"/>
    </location>
</feature>
<dbReference type="eggNOG" id="ENOG502QS8C">
    <property type="taxonomic scope" value="Eukaryota"/>
</dbReference>
<dbReference type="STRING" id="81985.R0H960"/>
<dbReference type="KEGG" id="crb:17881428"/>
<dbReference type="OrthoDB" id="10250354at2759"/>
<gene>
    <name evidence="2" type="ORF">CARUB_v10000401mg</name>
</gene>
<dbReference type="PANTHER" id="PTHR45089:SF50">
    <property type="entry name" value="DNAJ HEAT SHOCK AMINO-TERMINAL DOMAIN PROTEIN-RELATED"/>
    <property type="match status" value="1"/>
</dbReference>
<evidence type="ECO:0000259" key="1">
    <source>
        <dbReference type="Pfam" id="PF11926"/>
    </source>
</evidence>
<evidence type="ECO:0000313" key="3">
    <source>
        <dbReference type="Proteomes" id="UP000029121"/>
    </source>
</evidence>
<sequence>MDITVNELLTRKKTVRSHQIRADLAVSTPKNQQEKSQALSSQRQITVPSKNPDIHFSATESSPGLRCADKVGEKRKRNDECGQIVNTENGSKSEDIIVNLIKIGNRVVADNFGGAREESGRGKQLLEVDLCKETLPNAMNRNGEVGAALGDSQNLQANNNSGLCNTSSEVAVQPNTFECVGPTFNNFDKLREEVNFAVGQTWAIYDTVDGVPRLYAKIIKVSAPCFGLRITYLEPDPDNEKEIQWFEEDLPVSVGKFRLANNQNTKDRSIFSHVIHCNELSNTRCFSRSCYSFNTCHFSVSPRKGETWALFKNWEIKWSSEPDSHRNYQYEFVEVLSDYADEGGVYVAYLHKAKGFASVFFRIGTGYDGIFRILPHSLYRFSHRVPSFKLTEVEGTGVPKDAYELDQAALPEKIEEIIVPSNSESNIESKRQVIYFASKGKVFQTGQIWSFYSGYDDLPLHYGRVQKITFTQAYKQDPVIKLHIGRLKKTRFPKDVIDWEDGQMPVGCGTFYARKVLETITPSEVSQQIIPQTSLDGTEYTILPKVGEVWVIYRYWSRDIDVEDLEYGLYDMVEILDDTLDYEVQLLEYESVRDDDKSENRLFSACTEYVYNEDEGSEPIFTIPKSERIRFSNRVPATRVTKEMHGELKELLSVDCRATPFNVKYR</sequence>